<dbReference type="NCBIfam" id="TIGR02528">
    <property type="entry name" value="EutP"/>
    <property type="match status" value="1"/>
</dbReference>
<dbReference type="PIRSF" id="PIRSF036409">
    <property type="entry name" value="EutP_PduV"/>
    <property type="match status" value="1"/>
</dbReference>
<accession>A0A806XIY2</accession>
<proteinExistence type="inferred from homology"/>
<gene>
    <name evidence="2" type="ORF">AO703_15335</name>
</gene>
<keyword evidence="1" id="KW-0547">Nucleotide-binding</keyword>
<dbReference type="NCBIfam" id="NF012011">
    <property type="entry name" value="PRK15467.1"/>
    <property type="match status" value="1"/>
</dbReference>
<organism evidence="2 3">
    <name type="scientific">[Enterobacter] lignolyticus</name>
    <dbReference type="NCBI Taxonomy" id="1334193"/>
    <lineage>
        <taxon>Bacteria</taxon>
        <taxon>Pseudomonadati</taxon>
        <taxon>Pseudomonadota</taxon>
        <taxon>Gammaproteobacteria</taxon>
        <taxon>Enterobacterales</taxon>
        <taxon>Enterobacteriaceae</taxon>
        <taxon>Pluralibacter</taxon>
    </lineage>
</organism>
<dbReference type="GO" id="GO:0006576">
    <property type="term" value="P:biogenic amine metabolic process"/>
    <property type="evidence" value="ECO:0007669"/>
    <property type="project" value="InterPro"/>
</dbReference>
<dbReference type="InterPro" id="IPR012381">
    <property type="entry name" value="EutP_PduV"/>
</dbReference>
<comment type="similarity">
    <text evidence="1">Belongs to the EutP/PduV family.</text>
</comment>
<dbReference type="InterPro" id="IPR027417">
    <property type="entry name" value="P-loop_NTPase"/>
</dbReference>
<sequence>MKRIAFVGAVGAGKTTLFNALQGNYSLARKTQAVEFNDSGDIDTPGEYFSHPRWYHALITTLQDVDTLIYVHAANDLESRLPAGLLDIGSSKRHIAAISKTDMPDADVAAVRQLLRRMGFGEPIFALNSQDPQSVQQLADYLAALSEQEEGAGEETHYS</sequence>
<dbReference type="AlphaFoldDB" id="A0A806XIY2"/>
<reference evidence="3" key="1">
    <citation type="submission" date="2015-10" db="EMBL/GenBank/DDBJ databases">
        <title>Complete Genome Sequencing of Klebsiella sp. strain G5.</title>
        <authorList>
            <person name="Chan K.-G."/>
            <person name="Chen J.-W."/>
        </authorList>
    </citation>
    <scope>NUCLEOTIDE SEQUENCE [LARGE SCALE GENOMIC DNA]</scope>
    <source>
        <strain evidence="3">G5</strain>
    </source>
</reference>
<dbReference type="EMBL" id="CP012871">
    <property type="protein sequence ID" value="ALR78957.1"/>
    <property type="molecule type" value="Genomic_DNA"/>
</dbReference>
<dbReference type="OrthoDB" id="8586209at2"/>
<dbReference type="Proteomes" id="UP000069162">
    <property type="component" value="Chromosome"/>
</dbReference>
<evidence type="ECO:0000256" key="1">
    <source>
        <dbReference type="PIRNR" id="PIRNR036409"/>
    </source>
</evidence>
<evidence type="ECO:0000313" key="2">
    <source>
        <dbReference type="EMBL" id="ALR78957.1"/>
    </source>
</evidence>
<protein>
    <submittedName>
        <fullName evidence="2">Ethanolamine utilization protein EutP</fullName>
    </submittedName>
</protein>
<dbReference type="PANTHER" id="PTHR40453:SF2">
    <property type="entry name" value="ACETATE KINASE EUTP-RELATED"/>
    <property type="match status" value="1"/>
</dbReference>
<dbReference type="GO" id="GO:0005524">
    <property type="term" value="F:ATP binding"/>
    <property type="evidence" value="ECO:0007669"/>
    <property type="project" value="UniProtKB-UniRule"/>
</dbReference>
<evidence type="ECO:0000313" key="3">
    <source>
        <dbReference type="Proteomes" id="UP000069162"/>
    </source>
</evidence>
<dbReference type="Gene3D" id="3.40.50.300">
    <property type="entry name" value="P-loop containing nucleotide triphosphate hydrolases"/>
    <property type="match status" value="1"/>
</dbReference>
<dbReference type="CDD" id="cd00882">
    <property type="entry name" value="Ras_like_GTPase"/>
    <property type="match status" value="1"/>
</dbReference>
<name>A0A806XIY2_9ENTR</name>
<dbReference type="RefSeq" id="WP_013365319.1">
    <property type="nucleotide sequence ID" value="NZ_CP012871.1"/>
</dbReference>
<dbReference type="OMA" id="PGEYMEN"/>
<dbReference type="Pfam" id="PF10662">
    <property type="entry name" value="PduV-EutP"/>
    <property type="match status" value="1"/>
</dbReference>
<dbReference type="SUPFAM" id="SSF52540">
    <property type="entry name" value="P-loop containing nucleoside triphosphate hydrolases"/>
    <property type="match status" value="1"/>
</dbReference>
<dbReference type="KEGG" id="kle:AO703_15335"/>
<dbReference type="PANTHER" id="PTHR40453">
    <property type="entry name" value="PROTEIN YOEF"/>
    <property type="match status" value="1"/>
</dbReference>